<keyword evidence="1" id="KW-0812">Transmembrane</keyword>
<feature type="domain" description="C-type lectin" evidence="2">
    <location>
        <begin position="77"/>
        <end position="208"/>
    </location>
</feature>
<evidence type="ECO:0000313" key="4">
    <source>
        <dbReference type="Proteomes" id="UP001152747"/>
    </source>
</evidence>
<dbReference type="PROSITE" id="PS50041">
    <property type="entry name" value="C_TYPE_LECTIN_2"/>
    <property type="match status" value="1"/>
</dbReference>
<dbReference type="InterPro" id="IPR016187">
    <property type="entry name" value="CTDL_fold"/>
</dbReference>
<dbReference type="AlphaFoldDB" id="A0A9P1IU32"/>
<reference evidence="3" key="1">
    <citation type="submission" date="2022-11" db="EMBL/GenBank/DDBJ databases">
        <authorList>
            <person name="Kikuchi T."/>
        </authorList>
    </citation>
    <scope>NUCLEOTIDE SEQUENCE</scope>
    <source>
        <strain evidence="3">PS1010</strain>
    </source>
</reference>
<dbReference type="EMBL" id="CANHGI010000005">
    <property type="protein sequence ID" value="CAI5451247.1"/>
    <property type="molecule type" value="Genomic_DNA"/>
</dbReference>
<keyword evidence="1" id="KW-1133">Transmembrane helix</keyword>
<protein>
    <recommendedName>
        <fullName evidence="2">C-type lectin domain-containing protein</fullName>
    </recommendedName>
</protein>
<dbReference type="CDD" id="cd00037">
    <property type="entry name" value="CLECT"/>
    <property type="match status" value="1"/>
</dbReference>
<gene>
    <name evidence="3" type="ORF">CAMP_LOCUS13884</name>
</gene>
<evidence type="ECO:0000259" key="2">
    <source>
        <dbReference type="PROSITE" id="PS50041"/>
    </source>
</evidence>
<dbReference type="Proteomes" id="UP001152747">
    <property type="component" value="Unassembled WGS sequence"/>
</dbReference>
<accession>A0A9P1IU32</accession>
<dbReference type="InterPro" id="IPR001304">
    <property type="entry name" value="C-type_lectin-like"/>
</dbReference>
<evidence type="ECO:0000256" key="1">
    <source>
        <dbReference type="SAM" id="Phobius"/>
    </source>
</evidence>
<dbReference type="OrthoDB" id="5796004at2759"/>
<proteinExistence type="predicted"/>
<dbReference type="Pfam" id="PF00059">
    <property type="entry name" value="Lectin_C"/>
    <property type="match status" value="1"/>
</dbReference>
<dbReference type="Gene3D" id="3.10.100.10">
    <property type="entry name" value="Mannose-Binding Protein A, subunit A"/>
    <property type="match status" value="1"/>
</dbReference>
<dbReference type="SMART" id="SM00034">
    <property type="entry name" value="CLECT"/>
    <property type="match status" value="1"/>
</dbReference>
<evidence type="ECO:0000313" key="3">
    <source>
        <dbReference type="EMBL" id="CAI5451247.1"/>
    </source>
</evidence>
<dbReference type="InterPro" id="IPR016186">
    <property type="entry name" value="C-type_lectin-like/link_sf"/>
</dbReference>
<sequence length="212" mass="23867">MSISSEKSDIELQPFEAVDVLGKNEKDSDRPKALLLLLAILLIVIFSVYFIFVNLRYFGIKVEKECPTNWTSLNRTMGEWCVQVFFGNINLAEAQQICSNNSAVISSIENTDELQLFSKMAQVSHKNYIYVGARRTEKCMNSKLSDVCTKETSFEWTDGFTKGVEGFQWEDTQPDNHLGDQKCVVLGVKTSLLDDERESAMRGGVICGARPN</sequence>
<keyword evidence="1" id="KW-0472">Membrane</keyword>
<dbReference type="SUPFAM" id="SSF56436">
    <property type="entry name" value="C-type lectin-like"/>
    <property type="match status" value="1"/>
</dbReference>
<dbReference type="PANTHER" id="PTHR23124">
    <property type="entry name" value="C-TYPE LECTIN DOMAIN-CONTAINING PROTEIN-RELATED-RELATED"/>
    <property type="match status" value="1"/>
</dbReference>
<keyword evidence="4" id="KW-1185">Reference proteome</keyword>
<name>A0A9P1IU32_9PELO</name>
<comment type="caution">
    <text evidence="3">The sequence shown here is derived from an EMBL/GenBank/DDBJ whole genome shotgun (WGS) entry which is preliminary data.</text>
</comment>
<organism evidence="3 4">
    <name type="scientific">Caenorhabditis angaria</name>
    <dbReference type="NCBI Taxonomy" id="860376"/>
    <lineage>
        <taxon>Eukaryota</taxon>
        <taxon>Metazoa</taxon>
        <taxon>Ecdysozoa</taxon>
        <taxon>Nematoda</taxon>
        <taxon>Chromadorea</taxon>
        <taxon>Rhabditida</taxon>
        <taxon>Rhabditina</taxon>
        <taxon>Rhabditomorpha</taxon>
        <taxon>Rhabditoidea</taxon>
        <taxon>Rhabditidae</taxon>
        <taxon>Peloderinae</taxon>
        <taxon>Caenorhabditis</taxon>
    </lineage>
</organism>
<feature type="transmembrane region" description="Helical" evidence="1">
    <location>
        <begin position="33"/>
        <end position="55"/>
    </location>
</feature>